<feature type="transmembrane region" description="Helical" evidence="7">
    <location>
        <begin position="432"/>
        <end position="450"/>
    </location>
</feature>
<feature type="transmembrane region" description="Helical" evidence="7">
    <location>
        <begin position="386"/>
        <end position="411"/>
    </location>
</feature>
<name>A0ABU5EHK1_9PROT</name>
<feature type="transmembrane region" description="Helical" evidence="7">
    <location>
        <begin position="166"/>
        <end position="190"/>
    </location>
</feature>
<keyword evidence="5 7" id="KW-1133">Transmembrane helix</keyword>
<protein>
    <submittedName>
        <fullName evidence="9">MFS transporter</fullName>
    </submittedName>
</protein>
<dbReference type="SUPFAM" id="SSF103473">
    <property type="entry name" value="MFS general substrate transporter"/>
    <property type="match status" value="1"/>
</dbReference>
<feature type="transmembrane region" description="Helical" evidence="7">
    <location>
        <begin position="295"/>
        <end position="316"/>
    </location>
</feature>
<evidence type="ECO:0000256" key="3">
    <source>
        <dbReference type="ARBA" id="ARBA00022475"/>
    </source>
</evidence>
<feature type="transmembrane region" description="Helical" evidence="7">
    <location>
        <begin position="356"/>
        <end position="380"/>
    </location>
</feature>
<dbReference type="InterPro" id="IPR011701">
    <property type="entry name" value="MFS"/>
</dbReference>
<feature type="transmembrane region" description="Helical" evidence="7">
    <location>
        <begin position="76"/>
        <end position="100"/>
    </location>
</feature>
<feature type="transmembrane region" description="Helical" evidence="7">
    <location>
        <begin position="41"/>
        <end position="64"/>
    </location>
</feature>
<feature type="transmembrane region" description="Helical" evidence="7">
    <location>
        <begin position="107"/>
        <end position="127"/>
    </location>
</feature>
<dbReference type="RefSeq" id="WP_320510426.1">
    <property type="nucleotide sequence ID" value="NZ_JAXCLW010000009.1"/>
</dbReference>
<keyword evidence="10" id="KW-1185">Reference proteome</keyword>
<evidence type="ECO:0000313" key="9">
    <source>
        <dbReference type="EMBL" id="MDY0885352.1"/>
    </source>
</evidence>
<feature type="transmembrane region" description="Helical" evidence="7">
    <location>
        <begin position="196"/>
        <end position="217"/>
    </location>
</feature>
<feature type="transmembrane region" description="Helical" evidence="7">
    <location>
        <begin position="229"/>
        <end position="246"/>
    </location>
</feature>
<gene>
    <name evidence="9" type="ORF">SMD27_21095</name>
</gene>
<feature type="transmembrane region" description="Helical" evidence="7">
    <location>
        <begin position="252"/>
        <end position="275"/>
    </location>
</feature>
<feature type="transmembrane region" description="Helical" evidence="7">
    <location>
        <begin position="133"/>
        <end position="154"/>
    </location>
</feature>
<feature type="transmembrane region" description="Helical" evidence="7">
    <location>
        <begin position="462"/>
        <end position="483"/>
    </location>
</feature>
<dbReference type="EMBL" id="JAXCLW010000009">
    <property type="protein sequence ID" value="MDY0885352.1"/>
    <property type="molecule type" value="Genomic_DNA"/>
</dbReference>
<keyword evidence="4 7" id="KW-0812">Transmembrane</keyword>
<reference evidence="9 10" key="1">
    <citation type="journal article" date="2016" name="Antonie Van Leeuwenhoek">
        <title>Dongia soli sp. nov., isolated from soil from Dokdo, Korea.</title>
        <authorList>
            <person name="Kim D.U."/>
            <person name="Lee H."/>
            <person name="Kim H."/>
            <person name="Kim S.G."/>
            <person name="Ka J.O."/>
        </authorList>
    </citation>
    <scope>NUCLEOTIDE SEQUENCE [LARGE SCALE GENOMIC DNA]</scope>
    <source>
        <strain evidence="9 10">D78</strain>
    </source>
</reference>
<comment type="caution">
    <text evidence="9">The sequence shown here is derived from an EMBL/GenBank/DDBJ whole genome shotgun (WGS) entry which is preliminary data.</text>
</comment>
<dbReference type="Pfam" id="PF07690">
    <property type="entry name" value="MFS_1"/>
    <property type="match status" value="1"/>
</dbReference>
<feature type="transmembrane region" description="Helical" evidence="7">
    <location>
        <begin position="322"/>
        <end position="344"/>
    </location>
</feature>
<evidence type="ECO:0000256" key="7">
    <source>
        <dbReference type="SAM" id="Phobius"/>
    </source>
</evidence>
<keyword evidence="6 7" id="KW-0472">Membrane</keyword>
<dbReference type="PANTHER" id="PTHR42718">
    <property type="entry name" value="MAJOR FACILITATOR SUPERFAMILY MULTIDRUG TRANSPORTER MFSC"/>
    <property type="match status" value="1"/>
</dbReference>
<evidence type="ECO:0000259" key="8">
    <source>
        <dbReference type="PROSITE" id="PS50850"/>
    </source>
</evidence>
<evidence type="ECO:0000256" key="6">
    <source>
        <dbReference type="ARBA" id="ARBA00023136"/>
    </source>
</evidence>
<evidence type="ECO:0000256" key="4">
    <source>
        <dbReference type="ARBA" id="ARBA00022692"/>
    </source>
</evidence>
<organism evidence="9 10">
    <name type="scientific">Dongia soli</name>
    <dbReference type="NCBI Taxonomy" id="600628"/>
    <lineage>
        <taxon>Bacteria</taxon>
        <taxon>Pseudomonadati</taxon>
        <taxon>Pseudomonadota</taxon>
        <taxon>Alphaproteobacteria</taxon>
        <taxon>Rhodospirillales</taxon>
        <taxon>Dongiaceae</taxon>
        <taxon>Dongia</taxon>
    </lineage>
</organism>
<evidence type="ECO:0000256" key="2">
    <source>
        <dbReference type="ARBA" id="ARBA00022448"/>
    </source>
</evidence>
<evidence type="ECO:0000256" key="5">
    <source>
        <dbReference type="ARBA" id="ARBA00022989"/>
    </source>
</evidence>
<dbReference type="Gene3D" id="1.20.1250.20">
    <property type="entry name" value="MFS general substrate transporter like domains"/>
    <property type="match status" value="1"/>
</dbReference>
<keyword evidence="3" id="KW-1003">Cell membrane</keyword>
<evidence type="ECO:0000313" key="10">
    <source>
        <dbReference type="Proteomes" id="UP001279642"/>
    </source>
</evidence>
<evidence type="ECO:0000256" key="1">
    <source>
        <dbReference type="ARBA" id="ARBA00004651"/>
    </source>
</evidence>
<comment type="subcellular location">
    <subcellularLocation>
        <location evidence="1">Cell membrane</location>
        <topology evidence="1">Multi-pass membrane protein</topology>
    </subcellularLocation>
</comment>
<dbReference type="InterPro" id="IPR020846">
    <property type="entry name" value="MFS_dom"/>
</dbReference>
<accession>A0ABU5EHK1</accession>
<dbReference type="Proteomes" id="UP001279642">
    <property type="component" value="Unassembled WGS sequence"/>
</dbReference>
<feature type="domain" description="Major facilitator superfamily (MFS) profile" evidence="8">
    <location>
        <begin position="42"/>
        <end position="488"/>
    </location>
</feature>
<dbReference type="PANTHER" id="PTHR42718:SF46">
    <property type="entry name" value="BLR6921 PROTEIN"/>
    <property type="match status" value="1"/>
</dbReference>
<sequence length="502" mass="53415">MRNYSFSPLPGPEMLPAIMPVDISVTTAATASTPQPRNFRVLAVIVASSLFMEQLDATVLTTALPTMARSFSVAPLHMSLALTSYLLSLAIFIPASGWVADRYGARNIFCISIGIFTLGSILCGLAGSLEVLVAARLLQGLGGAMMVPVGRLILLRNVAKTDLIAAMSWLLVPALLGPILGPPVGGFIVTYLDWRWIFYINVPIGLIGVALAVWLIPDIKEPPKGGFDILGLLLSGIALACLTFGVELGGRGVFSGAQTLIVIGIAGISFALYLLHARRLASPILDMSLMRIPTFSLSVIAGALTRITGGAMPFLLPMMMQLGFGMSAAESGMVTFMSAIGFMLMKAGATPILRRYGFRSTMVWNALFATALIAVCAAFRPAWPLWLMYAVLLAGGFLQSLQFAAYNTIAYADIPRDRMSSATSFYATFQQLMLSLGICLSSGVLHLSVTLSGHEHAQLSDFSLAILVVTAISFFASPVSLLFPKTAGDDMRGITPRVASDD</sequence>
<dbReference type="Gene3D" id="1.20.1720.10">
    <property type="entry name" value="Multidrug resistance protein D"/>
    <property type="match status" value="1"/>
</dbReference>
<dbReference type="PROSITE" id="PS50850">
    <property type="entry name" value="MFS"/>
    <property type="match status" value="1"/>
</dbReference>
<keyword evidence="2" id="KW-0813">Transport</keyword>
<proteinExistence type="predicted"/>
<dbReference type="InterPro" id="IPR036259">
    <property type="entry name" value="MFS_trans_sf"/>
</dbReference>